<evidence type="ECO:0000313" key="2">
    <source>
        <dbReference type="Proteomes" id="UP000006633"/>
    </source>
</evidence>
<dbReference type="HOGENOM" id="CLU_2620326_0_0_5"/>
<reference evidence="1 2" key="1">
    <citation type="journal article" date="2012" name="Stand. Genomic Sci.">
        <title>Complete genome sequence of the facultatively chemolithoautotrophic and methylotrophic alpha Proteobacterium Starkeya novella type strain (ATCC 8093(T)).</title>
        <authorList>
            <person name="Kappler U."/>
            <person name="Davenport K."/>
            <person name="Beatson S."/>
            <person name="Lucas S."/>
            <person name="Lapidus A."/>
            <person name="Copeland A."/>
            <person name="Berry K.W."/>
            <person name="Glavina Del Rio T."/>
            <person name="Hammon N."/>
            <person name="Dalin E."/>
            <person name="Tice H."/>
            <person name="Pitluck S."/>
            <person name="Richardson P."/>
            <person name="Bruce D."/>
            <person name="Goodwin L.A."/>
            <person name="Han C."/>
            <person name="Tapia R."/>
            <person name="Detter J.C."/>
            <person name="Chang Y.J."/>
            <person name="Jeffries C.D."/>
            <person name="Land M."/>
            <person name="Hauser L."/>
            <person name="Kyrpides N.C."/>
            <person name="Goker M."/>
            <person name="Ivanova N."/>
            <person name="Klenk H.P."/>
            <person name="Woyke T."/>
        </authorList>
    </citation>
    <scope>NUCLEOTIDE SEQUENCE [LARGE SCALE GENOMIC DNA]</scope>
    <source>
        <strain evidence="2">ATCC 8093 / DSM 506 / JCM 20403 / CCM 1077 / IAM 12100 / NBRC 12443 / NCIMB 10456</strain>
    </source>
</reference>
<name>D7A6I9_ANCN5</name>
<dbReference type="KEGG" id="sno:Snov_2904"/>
<keyword evidence="2" id="KW-1185">Reference proteome</keyword>
<protein>
    <recommendedName>
        <fullName evidence="3">Transcriptional regulator</fullName>
    </recommendedName>
</protein>
<proteinExistence type="predicted"/>
<evidence type="ECO:0008006" key="3">
    <source>
        <dbReference type="Google" id="ProtNLM"/>
    </source>
</evidence>
<dbReference type="AlphaFoldDB" id="D7A6I9"/>
<sequence>MAFQPITAVQRLALARLRACDGALSSLTGVSQTTVDTLLAMGLAEGSGINLSGHVVYRLTARGRGACNRFSQLGLLPI</sequence>
<dbReference type="Proteomes" id="UP000006633">
    <property type="component" value="Chromosome"/>
</dbReference>
<organism evidence="1 2">
    <name type="scientific">Ancylobacter novellus (strain ATCC 8093 / DSM 506 / JCM 20403 / CCM 1077 / IAM 12100 / NBRC 12443 / NCIMB 10456)</name>
    <name type="common">Starkeya novella</name>
    <dbReference type="NCBI Taxonomy" id="639283"/>
    <lineage>
        <taxon>Bacteria</taxon>
        <taxon>Pseudomonadati</taxon>
        <taxon>Pseudomonadota</taxon>
        <taxon>Alphaproteobacteria</taxon>
        <taxon>Hyphomicrobiales</taxon>
        <taxon>Xanthobacteraceae</taxon>
        <taxon>Ancylobacter</taxon>
    </lineage>
</organism>
<evidence type="ECO:0000313" key="1">
    <source>
        <dbReference type="EMBL" id="ADH90187.1"/>
    </source>
</evidence>
<accession>D7A6I9</accession>
<dbReference type="EMBL" id="CP002026">
    <property type="protein sequence ID" value="ADH90187.1"/>
    <property type="molecule type" value="Genomic_DNA"/>
</dbReference>
<gene>
    <name evidence="1" type="ordered locus">Snov_2904</name>
</gene>